<sequence length="381" mass="41028">MSVETNYLHTVSDSRVLEAAICKAGRLPSIDNHYSAATLEESDRRFPRGCGLNQLILTAAAENGYRGNYEPRVSIEAHRHAFGFLSASGFSSVSLPKILSNVANKFLMAGWESADTTPLRIAAIRSVTDFKETTTVSLVGDVAFQRLAPDGSIVHGNLGETDYTNKADTYARMLTITRTDVVNDDLGALVNRSKQLGRGAALMLNRIFWTKFLNNSAFFKDANNNVSTEPLGTVGLAAAEAVFSAQTDPNGNPIGVQPSILLVPTLLRTTSLQLMNSEKIKGSTDEPDANVWKDRFTPESSPYMSDSSFTGHSASAYYLLADPEILPVAEIVALGGRVEPVIETAEAEFSVLGVSMRGYSDIGVAMAEYRGGVRSTGIEAE</sequence>
<protein>
    <submittedName>
        <fullName evidence="1">Mu-like prophage major head subunit gpT</fullName>
    </submittedName>
</protein>
<dbReference type="RefSeq" id="WP_146601363.1">
    <property type="nucleotide sequence ID" value="NZ_SJPY01000006.1"/>
</dbReference>
<keyword evidence="2" id="KW-1185">Reference proteome</keyword>
<gene>
    <name evidence="1" type="ORF">Q31b_41990</name>
</gene>
<dbReference type="Proteomes" id="UP000315471">
    <property type="component" value="Unassembled WGS sequence"/>
</dbReference>
<evidence type="ECO:0000313" key="1">
    <source>
        <dbReference type="EMBL" id="TWU39116.1"/>
    </source>
</evidence>
<name>A0A5C6DVK5_9BACT</name>
<evidence type="ECO:0000313" key="2">
    <source>
        <dbReference type="Proteomes" id="UP000315471"/>
    </source>
</evidence>
<dbReference type="AlphaFoldDB" id="A0A5C6DVK5"/>
<accession>A0A5C6DVK5</accession>
<dbReference type="Pfam" id="PF25209">
    <property type="entry name" value="Phage_capsid_4"/>
    <property type="match status" value="1"/>
</dbReference>
<dbReference type="EMBL" id="SJPY01000006">
    <property type="protein sequence ID" value="TWU39116.1"/>
    <property type="molecule type" value="Genomic_DNA"/>
</dbReference>
<organism evidence="1 2">
    <name type="scientific">Novipirellula aureliae</name>
    <dbReference type="NCBI Taxonomy" id="2527966"/>
    <lineage>
        <taxon>Bacteria</taxon>
        <taxon>Pseudomonadati</taxon>
        <taxon>Planctomycetota</taxon>
        <taxon>Planctomycetia</taxon>
        <taxon>Pirellulales</taxon>
        <taxon>Pirellulaceae</taxon>
        <taxon>Novipirellula</taxon>
    </lineage>
</organism>
<reference evidence="1 2" key="1">
    <citation type="submission" date="2019-02" db="EMBL/GenBank/DDBJ databases">
        <title>Deep-cultivation of Planctomycetes and their phenomic and genomic characterization uncovers novel biology.</title>
        <authorList>
            <person name="Wiegand S."/>
            <person name="Jogler M."/>
            <person name="Boedeker C."/>
            <person name="Pinto D."/>
            <person name="Vollmers J."/>
            <person name="Rivas-Marin E."/>
            <person name="Kohn T."/>
            <person name="Peeters S.H."/>
            <person name="Heuer A."/>
            <person name="Rast P."/>
            <person name="Oberbeckmann S."/>
            <person name="Bunk B."/>
            <person name="Jeske O."/>
            <person name="Meyerdierks A."/>
            <person name="Storesund J.E."/>
            <person name="Kallscheuer N."/>
            <person name="Luecker S."/>
            <person name="Lage O.M."/>
            <person name="Pohl T."/>
            <person name="Merkel B.J."/>
            <person name="Hornburger P."/>
            <person name="Mueller R.-W."/>
            <person name="Bruemmer F."/>
            <person name="Labrenz M."/>
            <person name="Spormann A.M."/>
            <person name="Op Den Camp H."/>
            <person name="Overmann J."/>
            <person name="Amann R."/>
            <person name="Jetten M.S.M."/>
            <person name="Mascher T."/>
            <person name="Medema M.H."/>
            <person name="Devos D.P."/>
            <person name="Kaster A.-K."/>
            <person name="Ovreas L."/>
            <person name="Rohde M."/>
            <person name="Galperin M.Y."/>
            <person name="Jogler C."/>
        </authorList>
    </citation>
    <scope>NUCLEOTIDE SEQUENCE [LARGE SCALE GENOMIC DNA]</scope>
    <source>
        <strain evidence="1 2">Q31b</strain>
    </source>
</reference>
<proteinExistence type="predicted"/>
<comment type="caution">
    <text evidence="1">The sequence shown here is derived from an EMBL/GenBank/DDBJ whole genome shotgun (WGS) entry which is preliminary data.</text>
</comment>
<dbReference type="OrthoDB" id="9806592at2"/>